<dbReference type="AlphaFoldDB" id="A0AAN9MLC0"/>
<dbReference type="Proteomes" id="UP001374584">
    <property type="component" value="Unassembled WGS sequence"/>
</dbReference>
<evidence type="ECO:0000313" key="1">
    <source>
        <dbReference type="EMBL" id="KAK7354052.1"/>
    </source>
</evidence>
<comment type="caution">
    <text evidence="1">The sequence shown here is derived from an EMBL/GenBank/DDBJ whole genome shotgun (WGS) entry which is preliminary data.</text>
</comment>
<protein>
    <submittedName>
        <fullName evidence="1">Uncharacterized protein</fullName>
    </submittedName>
</protein>
<sequence length="96" mass="10651">MAPFALCITTLSLSEGLVHDYRYSCLGFDLGRNTFPLYIFSHIHSCTDLSINSKPVFRRVTAQFHFLQDPNSIRGKGPVTKYRGVTEGGRLVGLGS</sequence>
<organism evidence="1 2">
    <name type="scientific">Phaseolus coccineus</name>
    <name type="common">Scarlet runner bean</name>
    <name type="synonym">Phaseolus multiflorus</name>
    <dbReference type="NCBI Taxonomy" id="3886"/>
    <lineage>
        <taxon>Eukaryota</taxon>
        <taxon>Viridiplantae</taxon>
        <taxon>Streptophyta</taxon>
        <taxon>Embryophyta</taxon>
        <taxon>Tracheophyta</taxon>
        <taxon>Spermatophyta</taxon>
        <taxon>Magnoliopsida</taxon>
        <taxon>eudicotyledons</taxon>
        <taxon>Gunneridae</taxon>
        <taxon>Pentapetalae</taxon>
        <taxon>rosids</taxon>
        <taxon>fabids</taxon>
        <taxon>Fabales</taxon>
        <taxon>Fabaceae</taxon>
        <taxon>Papilionoideae</taxon>
        <taxon>50 kb inversion clade</taxon>
        <taxon>NPAAA clade</taxon>
        <taxon>indigoferoid/millettioid clade</taxon>
        <taxon>Phaseoleae</taxon>
        <taxon>Phaseolus</taxon>
    </lineage>
</organism>
<evidence type="ECO:0000313" key="2">
    <source>
        <dbReference type="Proteomes" id="UP001374584"/>
    </source>
</evidence>
<name>A0AAN9MLC0_PHACN</name>
<accession>A0AAN9MLC0</accession>
<keyword evidence="2" id="KW-1185">Reference proteome</keyword>
<dbReference type="EMBL" id="JAYMYR010000007">
    <property type="protein sequence ID" value="KAK7354052.1"/>
    <property type="molecule type" value="Genomic_DNA"/>
</dbReference>
<gene>
    <name evidence="1" type="ORF">VNO80_19508</name>
</gene>
<proteinExistence type="predicted"/>
<reference evidence="1 2" key="1">
    <citation type="submission" date="2024-01" db="EMBL/GenBank/DDBJ databases">
        <title>The genomes of 5 underutilized Papilionoideae crops provide insights into root nodulation and disease resistanc.</title>
        <authorList>
            <person name="Jiang F."/>
        </authorList>
    </citation>
    <scope>NUCLEOTIDE SEQUENCE [LARGE SCALE GENOMIC DNA]</scope>
    <source>
        <strain evidence="1">JINMINGXINNONG_FW02</strain>
        <tissue evidence="1">Leaves</tissue>
    </source>
</reference>